<keyword evidence="1" id="KW-1133">Transmembrane helix</keyword>
<feature type="domain" description="GGDEF" evidence="2">
    <location>
        <begin position="241"/>
        <end position="372"/>
    </location>
</feature>
<sequence>MLLKAQTDTMDDFESVYRNYFLVTDARHTRVAIAVWLIPVLILAYSDYLIFGYSSKFMVLLAIRLVFFIFSLYTIYSLVKVSTAREYDYIFLRWAMFAIAIVLFFNYIWALYITPSGAITILVLFSAYMVFPNRFCIRVIPPIILSIGNLGLDWWYAQLVNPQSHYSMLVAIVMANVLGIIFSSSLEQHRRTEFKARLEETQLKEELNRLASIDHLTGILNRRKLAQLTTKEFERFKNGGQPFSVLMIDIDYFKKLNDSYGHDVGDMILYEFSAYVANNLYEKNIWGRLGGDEFVLVLLNIPSEQSKQIAERLRLGLKKEAIICYGKKVTFNISIGITEAREQDSSFESILKRADDALYHAKRNGRGRIEVL</sequence>
<reference evidence="4" key="1">
    <citation type="submission" date="2015-03" db="EMBL/GenBank/DDBJ databases">
        <authorList>
            <person name="Nijsse Bart"/>
        </authorList>
    </citation>
    <scope>NUCLEOTIDE SEQUENCE [LARGE SCALE GENOMIC DNA]</scope>
</reference>
<dbReference type="PANTHER" id="PTHR45138:SF9">
    <property type="entry name" value="DIGUANYLATE CYCLASE DGCM-RELATED"/>
    <property type="match status" value="1"/>
</dbReference>
<feature type="transmembrane region" description="Helical" evidence="1">
    <location>
        <begin position="57"/>
        <end position="79"/>
    </location>
</feature>
<proteinExistence type="predicted"/>
<dbReference type="SMART" id="SM00267">
    <property type="entry name" value="GGDEF"/>
    <property type="match status" value="1"/>
</dbReference>
<dbReference type="SUPFAM" id="SSF55073">
    <property type="entry name" value="Nucleotide cyclase"/>
    <property type="match status" value="1"/>
</dbReference>
<dbReference type="NCBIfam" id="TIGR00254">
    <property type="entry name" value="GGDEF"/>
    <property type="match status" value="1"/>
</dbReference>
<dbReference type="FunFam" id="3.30.70.270:FF:000001">
    <property type="entry name" value="Diguanylate cyclase domain protein"/>
    <property type="match status" value="1"/>
</dbReference>
<dbReference type="GO" id="GO:0052621">
    <property type="term" value="F:diguanylate cyclase activity"/>
    <property type="evidence" value="ECO:0007669"/>
    <property type="project" value="TreeGrafter"/>
</dbReference>
<dbReference type="PROSITE" id="PS50887">
    <property type="entry name" value="GGDEF"/>
    <property type="match status" value="1"/>
</dbReference>
<keyword evidence="1" id="KW-0472">Membrane</keyword>
<dbReference type="InterPro" id="IPR050469">
    <property type="entry name" value="Diguanylate_Cyclase"/>
</dbReference>
<keyword evidence="1" id="KW-0812">Transmembrane</keyword>
<evidence type="ECO:0000313" key="4">
    <source>
        <dbReference type="Proteomes" id="UP000049855"/>
    </source>
</evidence>
<dbReference type="InterPro" id="IPR043128">
    <property type="entry name" value="Rev_trsase/Diguanyl_cyclase"/>
</dbReference>
<evidence type="ECO:0000256" key="1">
    <source>
        <dbReference type="SAM" id="Phobius"/>
    </source>
</evidence>
<feature type="transmembrane region" description="Helical" evidence="1">
    <location>
        <begin position="31"/>
        <end position="51"/>
    </location>
</feature>
<evidence type="ECO:0000259" key="2">
    <source>
        <dbReference type="PROSITE" id="PS50887"/>
    </source>
</evidence>
<dbReference type="Gene3D" id="3.30.70.270">
    <property type="match status" value="1"/>
</dbReference>
<feature type="transmembrane region" description="Helical" evidence="1">
    <location>
        <begin position="163"/>
        <end position="182"/>
    </location>
</feature>
<dbReference type="Pfam" id="PF00990">
    <property type="entry name" value="GGDEF"/>
    <property type="match status" value="1"/>
</dbReference>
<gene>
    <name evidence="3" type="ORF">SpAn4DRAFT_0061</name>
</gene>
<dbReference type="AlphaFoldDB" id="A0A0U1L2K6"/>
<dbReference type="Proteomes" id="UP000049855">
    <property type="component" value="Unassembled WGS sequence"/>
</dbReference>
<feature type="transmembrane region" description="Helical" evidence="1">
    <location>
        <begin position="139"/>
        <end position="157"/>
    </location>
</feature>
<evidence type="ECO:0000313" key="3">
    <source>
        <dbReference type="EMBL" id="CQR73599.1"/>
    </source>
</evidence>
<keyword evidence="4" id="KW-1185">Reference proteome</keyword>
<dbReference type="PANTHER" id="PTHR45138">
    <property type="entry name" value="REGULATORY COMPONENTS OF SENSORY TRANSDUCTION SYSTEM"/>
    <property type="match status" value="1"/>
</dbReference>
<name>A0A0U1L2K6_9FIRM</name>
<dbReference type="InterPro" id="IPR029787">
    <property type="entry name" value="Nucleotide_cyclase"/>
</dbReference>
<dbReference type="EMBL" id="CTRP01000014">
    <property type="protein sequence ID" value="CQR73599.1"/>
    <property type="molecule type" value="Genomic_DNA"/>
</dbReference>
<feature type="transmembrane region" description="Helical" evidence="1">
    <location>
        <begin position="91"/>
        <end position="109"/>
    </location>
</feature>
<protein>
    <submittedName>
        <fullName evidence="3">Sensory box/GGDEF domain protein</fullName>
    </submittedName>
</protein>
<accession>A0A0U1L2K6</accession>
<dbReference type="CDD" id="cd01949">
    <property type="entry name" value="GGDEF"/>
    <property type="match status" value="1"/>
</dbReference>
<organism evidence="3 4">
    <name type="scientific">Sporomusa ovata</name>
    <dbReference type="NCBI Taxonomy" id="2378"/>
    <lineage>
        <taxon>Bacteria</taxon>
        <taxon>Bacillati</taxon>
        <taxon>Bacillota</taxon>
        <taxon>Negativicutes</taxon>
        <taxon>Selenomonadales</taxon>
        <taxon>Sporomusaceae</taxon>
        <taxon>Sporomusa</taxon>
    </lineage>
</organism>
<dbReference type="InterPro" id="IPR000160">
    <property type="entry name" value="GGDEF_dom"/>
</dbReference>